<sequence length="147" mass="17270">MSKSVAVEDSCTSFMESKCPQAKKDYPIAKPDLDYCKRLEKYKSCAKNINEKCWDFYNGLSIDNCPRNDICINEFQNLCPNAERNYPKRIPDSNFCNRLLTYYMCAHEVAHECERHFVTVYHIICKTADKISECEGKYRYKALPNYE</sequence>
<reference evidence="2" key="1">
    <citation type="submission" date="2025-08" db="UniProtKB">
        <authorList>
            <consortium name="RefSeq"/>
        </authorList>
    </citation>
    <scope>IDENTIFICATION</scope>
</reference>
<gene>
    <name evidence="2" type="primary">LOC118763774</name>
</gene>
<protein>
    <submittedName>
        <fullName evidence="2">Uncharacterized protein LOC118763774</fullName>
    </submittedName>
</protein>
<organism evidence="1 2">
    <name type="scientific">Octopus sinensis</name>
    <name type="common">East Asian common octopus</name>
    <dbReference type="NCBI Taxonomy" id="2607531"/>
    <lineage>
        <taxon>Eukaryota</taxon>
        <taxon>Metazoa</taxon>
        <taxon>Spiralia</taxon>
        <taxon>Lophotrochozoa</taxon>
        <taxon>Mollusca</taxon>
        <taxon>Cephalopoda</taxon>
        <taxon>Coleoidea</taxon>
        <taxon>Octopodiformes</taxon>
        <taxon>Octopoda</taxon>
        <taxon>Incirrata</taxon>
        <taxon>Octopodidae</taxon>
        <taxon>Octopus</taxon>
    </lineage>
</organism>
<dbReference type="Proteomes" id="UP000515154">
    <property type="component" value="Linkage group LG6"/>
</dbReference>
<evidence type="ECO:0000313" key="1">
    <source>
        <dbReference type="Proteomes" id="UP000515154"/>
    </source>
</evidence>
<dbReference type="KEGG" id="osn:118763774"/>
<dbReference type="RefSeq" id="XP_036359395.1">
    <property type="nucleotide sequence ID" value="XM_036503502.1"/>
</dbReference>
<accession>A0A7E6EWR3</accession>
<dbReference type="AlphaFoldDB" id="A0A7E6EWR3"/>
<keyword evidence="1" id="KW-1185">Reference proteome</keyword>
<proteinExistence type="predicted"/>
<evidence type="ECO:0000313" key="2">
    <source>
        <dbReference type="RefSeq" id="XP_036359395.1"/>
    </source>
</evidence>
<name>A0A7E6EWR3_9MOLL</name>